<gene>
    <name evidence="2" type="ORF">GCM10011575_45820</name>
</gene>
<accession>A0A917SHD8</accession>
<dbReference type="Gene3D" id="3.40.710.10">
    <property type="entry name" value="DD-peptidase/beta-lactamase superfamily"/>
    <property type="match status" value="1"/>
</dbReference>
<keyword evidence="3" id="KW-1185">Reference proteome</keyword>
<dbReference type="InterPro" id="IPR001466">
    <property type="entry name" value="Beta-lactam-related"/>
</dbReference>
<feature type="domain" description="Beta-lactamase-related" evidence="1">
    <location>
        <begin position="49"/>
        <end position="328"/>
    </location>
</feature>
<reference evidence="2" key="1">
    <citation type="journal article" date="2014" name="Int. J. Syst. Evol. Microbiol.">
        <title>Complete genome sequence of Corynebacterium casei LMG S-19264T (=DSM 44701T), isolated from a smear-ripened cheese.</title>
        <authorList>
            <consortium name="US DOE Joint Genome Institute (JGI-PGF)"/>
            <person name="Walter F."/>
            <person name="Albersmeier A."/>
            <person name="Kalinowski J."/>
            <person name="Ruckert C."/>
        </authorList>
    </citation>
    <scope>NUCLEOTIDE SEQUENCE</scope>
    <source>
        <strain evidence="2">CGMCC 4.7306</strain>
    </source>
</reference>
<organism evidence="2 3">
    <name type="scientific">Microlunatus endophyticus</name>
    <dbReference type="NCBI Taxonomy" id="1716077"/>
    <lineage>
        <taxon>Bacteria</taxon>
        <taxon>Bacillati</taxon>
        <taxon>Actinomycetota</taxon>
        <taxon>Actinomycetes</taxon>
        <taxon>Propionibacteriales</taxon>
        <taxon>Propionibacteriaceae</taxon>
        <taxon>Microlunatus</taxon>
    </lineage>
</organism>
<reference evidence="2" key="2">
    <citation type="submission" date="2020-09" db="EMBL/GenBank/DDBJ databases">
        <authorList>
            <person name="Sun Q."/>
            <person name="Zhou Y."/>
        </authorList>
    </citation>
    <scope>NUCLEOTIDE SEQUENCE</scope>
    <source>
        <strain evidence="2">CGMCC 4.7306</strain>
    </source>
</reference>
<dbReference type="EMBL" id="BMMZ01000018">
    <property type="protein sequence ID" value="GGL82430.1"/>
    <property type="molecule type" value="Genomic_DNA"/>
</dbReference>
<protein>
    <recommendedName>
        <fullName evidence="1">Beta-lactamase-related domain-containing protein</fullName>
    </recommendedName>
</protein>
<dbReference type="AlphaFoldDB" id="A0A917SHD8"/>
<comment type="caution">
    <text evidence="2">The sequence shown here is derived from an EMBL/GenBank/DDBJ whole genome shotgun (WGS) entry which is preliminary data.</text>
</comment>
<evidence type="ECO:0000259" key="1">
    <source>
        <dbReference type="Pfam" id="PF00144"/>
    </source>
</evidence>
<sequence>MTDYFPPARAEGAWRTATEEVQVADLCGMDQQRLDLMGSFQTFLNDGTGYGIVVVRHGWIAGEYYAKNARPGTRIHVHSVTKAVTSLAFGHLLASGAADLDLDTAAYDLLPDGIALSDPRKAGVTIRHLLSMTSGIRGESCGIFGTYAATPAGGELEYALGLVPGRGGASTAELAADPGTRWDYSCAGYLHLGMIFQEITGRSVSSYLGSEVFAPIGLTDWDWESAGGFGRLGPVSTTHIGLHISARELARLGYCILQDGRWGQDQVLPPDYLREATTPQELNPDYGLGFWLNRGPDNPSLPGDLVAMKGYNSNRLYVVPSEDLVIARVGLGPTNWDENLVIGGVLGAILH</sequence>
<evidence type="ECO:0000313" key="3">
    <source>
        <dbReference type="Proteomes" id="UP000613840"/>
    </source>
</evidence>
<dbReference type="PANTHER" id="PTHR43283:SF7">
    <property type="entry name" value="BETA-LACTAMASE-RELATED DOMAIN-CONTAINING PROTEIN"/>
    <property type="match status" value="1"/>
</dbReference>
<proteinExistence type="predicted"/>
<dbReference type="SUPFAM" id="SSF56601">
    <property type="entry name" value="beta-lactamase/transpeptidase-like"/>
    <property type="match status" value="1"/>
</dbReference>
<dbReference type="PANTHER" id="PTHR43283">
    <property type="entry name" value="BETA-LACTAMASE-RELATED"/>
    <property type="match status" value="1"/>
</dbReference>
<evidence type="ECO:0000313" key="2">
    <source>
        <dbReference type="EMBL" id="GGL82430.1"/>
    </source>
</evidence>
<dbReference type="Proteomes" id="UP000613840">
    <property type="component" value="Unassembled WGS sequence"/>
</dbReference>
<name>A0A917SHD8_9ACTN</name>
<dbReference type="InterPro" id="IPR012338">
    <property type="entry name" value="Beta-lactam/transpept-like"/>
</dbReference>
<dbReference type="Pfam" id="PF00144">
    <property type="entry name" value="Beta-lactamase"/>
    <property type="match status" value="1"/>
</dbReference>
<dbReference type="RefSeq" id="WP_188898231.1">
    <property type="nucleotide sequence ID" value="NZ_BMMZ01000018.1"/>
</dbReference>
<dbReference type="InterPro" id="IPR050789">
    <property type="entry name" value="Diverse_Enzym_Activities"/>
</dbReference>